<keyword evidence="10" id="KW-1185">Reference proteome</keyword>
<feature type="binding site" evidence="7">
    <location>
        <position position="55"/>
    </location>
    <ligand>
        <name>Zn(2+)</name>
        <dbReference type="ChEBI" id="CHEBI:29105"/>
        <note>catalytic</note>
    </ligand>
</feature>
<dbReference type="PANTHER" id="PTHR11079">
    <property type="entry name" value="CYTOSINE DEAMINASE FAMILY MEMBER"/>
    <property type="match status" value="1"/>
</dbReference>
<dbReference type="PROSITE" id="PS51747">
    <property type="entry name" value="CYT_DCMP_DEAMINASES_2"/>
    <property type="match status" value="1"/>
</dbReference>
<proteinExistence type="inferred from homology"/>
<comment type="caution">
    <text evidence="9">The sequence shown here is derived from an EMBL/GenBank/DDBJ whole genome shotgun (WGS) entry which is preliminary data.</text>
</comment>
<dbReference type="GO" id="GO:0008270">
    <property type="term" value="F:zinc ion binding"/>
    <property type="evidence" value="ECO:0007669"/>
    <property type="project" value="UniProtKB-UniRule"/>
</dbReference>
<keyword evidence="4 7" id="KW-0378">Hydrolase</keyword>
<evidence type="ECO:0000256" key="2">
    <source>
        <dbReference type="ARBA" id="ARBA00022694"/>
    </source>
</evidence>
<evidence type="ECO:0000256" key="7">
    <source>
        <dbReference type="HAMAP-Rule" id="MF_00972"/>
    </source>
</evidence>
<evidence type="ECO:0000256" key="3">
    <source>
        <dbReference type="ARBA" id="ARBA00022723"/>
    </source>
</evidence>
<dbReference type="Gene3D" id="3.40.140.10">
    <property type="entry name" value="Cytidine Deaminase, domain 2"/>
    <property type="match status" value="1"/>
</dbReference>
<keyword evidence="5 7" id="KW-0862">Zinc</keyword>
<evidence type="ECO:0000259" key="8">
    <source>
        <dbReference type="PROSITE" id="PS51747"/>
    </source>
</evidence>
<dbReference type="SUPFAM" id="SSF53927">
    <property type="entry name" value="Cytidine deaminase-like"/>
    <property type="match status" value="1"/>
</dbReference>
<evidence type="ECO:0000256" key="5">
    <source>
        <dbReference type="ARBA" id="ARBA00022833"/>
    </source>
</evidence>
<dbReference type="HAMAP" id="MF_00972">
    <property type="entry name" value="tRNA_aden_deaminase"/>
    <property type="match status" value="1"/>
</dbReference>
<feature type="binding site" evidence="7">
    <location>
        <position position="85"/>
    </location>
    <ligand>
        <name>Zn(2+)</name>
        <dbReference type="ChEBI" id="CHEBI:29105"/>
        <note>catalytic</note>
    </ligand>
</feature>
<evidence type="ECO:0000313" key="10">
    <source>
        <dbReference type="Proteomes" id="UP000295565"/>
    </source>
</evidence>
<dbReference type="Pfam" id="PF00383">
    <property type="entry name" value="dCMP_cyt_deam_1"/>
    <property type="match status" value="1"/>
</dbReference>
<dbReference type="AlphaFoldDB" id="A0A4R1K3T3"/>
<organism evidence="9 10">
    <name type="scientific">Celerinatantimonas diazotrophica</name>
    <dbReference type="NCBI Taxonomy" id="412034"/>
    <lineage>
        <taxon>Bacteria</taxon>
        <taxon>Pseudomonadati</taxon>
        <taxon>Pseudomonadota</taxon>
        <taxon>Gammaproteobacteria</taxon>
        <taxon>Celerinatantimonadaceae</taxon>
        <taxon>Celerinatantimonas</taxon>
    </lineage>
</organism>
<keyword evidence="3 7" id="KW-0479">Metal-binding</keyword>
<dbReference type="FunFam" id="3.40.140.10:FF:000005">
    <property type="entry name" value="tRNA-specific adenosine deaminase"/>
    <property type="match status" value="1"/>
</dbReference>
<gene>
    <name evidence="7" type="primary">tadA</name>
    <name evidence="9" type="ORF">EV690_0886</name>
</gene>
<evidence type="ECO:0000256" key="6">
    <source>
        <dbReference type="ARBA" id="ARBA00048045"/>
    </source>
</evidence>
<comment type="catalytic activity">
    <reaction evidence="6 7">
        <text>adenosine(34) in tRNA + H2O + H(+) = inosine(34) in tRNA + NH4(+)</text>
        <dbReference type="Rhea" id="RHEA:43168"/>
        <dbReference type="Rhea" id="RHEA-COMP:10373"/>
        <dbReference type="Rhea" id="RHEA-COMP:10374"/>
        <dbReference type="ChEBI" id="CHEBI:15377"/>
        <dbReference type="ChEBI" id="CHEBI:15378"/>
        <dbReference type="ChEBI" id="CHEBI:28938"/>
        <dbReference type="ChEBI" id="CHEBI:74411"/>
        <dbReference type="ChEBI" id="CHEBI:82852"/>
        <dbReference type="EC" id="3.5.4.33"/>
    </reaction>
</comment>
<dbReference type="NCBIfam" id="NF008113">
    <property type="entry name" value="PRK10860.1"/>
    <property type="match status" value="1"/>
</dbReference>
<dbReference type="InterPro" id="IPR016193">
    <property type="entry name" value="Cytidine_deaminase-like"/>
</dbReference>
<reference evidence="9 10" key="1">
    <citation type="submission" date="2019-03" db="EMBL/GenBank/DDBJ databases">
        <title>Genomic Encyclopedia of Type Strains, Phase IV (KMG-IV): sequencing the most valuable type-strain genomes for metagenomic binning, comparative biology and taxonomic classification.</title>
        <authorList>
            <person name="Goeker M."/>
        </authorList>
    </citation>
    <scope>NUCLEOTIDE SEQUENCE [LARGE SCALE GENOMIC DNA]</scope>
    <source>
        <strain evidence="9 10">DSM 18577</strain>
    </source>
</reference>
<dbReference type="EC" id="3.5.4.33" evidence="7"/>
<comment type="subunit">
    <text evidence="1 7">Homodimer.</text>
</comment>
<name>A0A4R1K3T3_9GAMM</name>
<evidence type="ECO:0000256" key="4">
    <source>
        <dbReference type="ARBA" id="ARBA00022801"/>
    </source>
</evidence>
<dbReference type="CDD" id="cd01285">
    <property type="entry name" value="nucleoside_deaminase"/>
    <property type="match status" value="1"/>
</dbReference>
<feature type="domain" description="CMP/dCMP-type deaminase" evidence="8">
    <location>
        <begin position="4"/>
        <end position="131"/>
    </location>
</feature>
<evidence type="ECO:0000256" key="1">
    <source>
        <dbReference type="ARBA" id="ARBA00011738"/>
    </source>
</evidence>
<dbReference type="GO" id="GO:0052717">
    <property type="term" value="F:tRNA-specific adenosine-34 deaminase activity"/>
    <property type="evidence" value="ECO:0007669"/>
    <property type="project" value="UniProtKB-UniRule"/>
</dbReference>
<sequence length="166" mass="18425">MSTPQDHHFMEQALLLAKQAEQHGEIPVGALLVYKGTIIGRGWNHSISSHDATGHAEIMALREAGRYLENYRLIDTTLYVTLEPCPMCAGATVHARVSRLVFGAYDQKTGAAGSVFNLTCDERLNHQLDVEGGVEQERCSALLSEFFRNRRKAIKAAKKLKTSQQD</sequence>
<feature type="active site" description="Proton donor" evidence="7">
    <location>
        <position position="57"/>
    </location>
</feature>
<protein>
    <recommendedName>
        <fullName evidence="7">tRNA-specific adenosine deaminase</fullName>
        <ecNumber evidence="7">3.5.4.33</ecNumber>
    </recommendedName>
</protein>
<dbReference type="PANTHER" id="PTHR11079:SF202">
    <property type="entry name" value="TRNA-SPECIFIC ADENOSINE DEAMINASE"/>
    <property type="match status" value="1"/>
</dbReference>
<keyword evidence="2 7" id="KW-0819">tRNA processing</keyword>
<dbReference type="RefSeq" id="WP_263433807.1">
    <property type="nucleotide sequence ID" value="NZ_OU594967.1"/>
</dbReference>
<feature type="binding site" evidence="7">
    <location>
        <position position="88"/>
    </location>
    <ligand>
        <name>Zn(2+)</name>
        <dbReference type="ChEBI" id="CHEBI:29105"/>
        <note>catalytic</note>
    </ligand>
</feature>
<dbReference type="InterPro" id="IPR002125">
    <property type="entry name" value="CMP_dCMP_dom"/>
</dbReference>
<accession>A0A4R1K3T3</accession>
<comment type="cofactor">
    <cofactor evidence="7">
        <name>Zn(2+)</name>
        <dbReference type="ChEBI" id="CHEBI:29105"/>
    </cofactor>
    <text evidence="7">Binds 1 zinc ion per subunit.</text>
</comment>
<dbReference type="EMBL" id="SMGD01000011">
    <property type="protein sequence ID" value="TCK58742.1"/>
    <property type="molecule type" value="Genomic_DNA"/>
</dbReference>
<comment type="function">
    <text evidence="7">Catalyzes the deamination of adenosine to inosine at the wobble position 34 of tRNA(Arg2).</text>
</comment>
<evidence type="ECO:0000313" key="9">
    <source>
        <dbReference type="EMBL" id="TCK58742.1"/>
    </source>
</evidence>
<dbReference type="InterPro" id="IPR028883">
    <property type="entry name" value="tRNA_aden_deaminase"/>
</dbReference>
<dbReference type="Proteomes" id="UP000295565">
    <property type="component" value="Unassembled WGS sequence"/>
</dbReference>
<comment type="similarity">
    <text evidence="7">Belongs to the cytidine and deoxycytidylate deaminase family.</text>
</comment>
<dbReference type="GO" id="GO:0002100">
    <property type="term" value="P:tRNA wobble adenosine to inosine editing"/>
    <property type="evidence" value="ECO:0007669"/>
    <property type="project" value="UniProtKB-UniRule"/>
</dbReference>